<dbReference type="PANTHER" id="PTHR47481:SF10">
    <property type="entry name" value="COPIA-LIKE POLYPROTEIN_RETROTRANSPOSON"/>
    <property type="match status" value="1"/>
</dbReference>
<evidence type="ECO:0000313" key="3">
    <source>
        <dbReference type="RefSeq" id="XP_027351110.1"/>
    </source>
</evidence>
<protein>
    <submittedName>
        <fullName evidence="3">Uncharacterized protein LOC113862194</fullName>
    </submittedName>
</protein>
<dbReference type="KEGG" id="aprc:113862194"/>
<dbReference type="RefSeq" id="XP_027351110.1">
    <property type="nucleotide sequence ID" value="XM_027495309.1"/>
</dbReference>
<proteinExistence type="predicted"/>
<dbReference type="PANTHER" id="PTHR47481">
    <property type="match status" value="1"/>
</dbReference>
<reference evidence="2" key="1">
    <citation type="journal article" date="2019" name="Toxins">
        <title>Detection of Abrin-Like and Prepropulchellin-Like Toxin Genes and Transcripts Using Whole Genome Sequencing and Full-Length Transcript Sequencing of Abrus precatorius.</title>
        <authorList>
            <person name="Hovde B.T."/>
            <person name="Daligault H.E."/>
            <person name="Hanschen E.R."/>
            <person name="Kunde Y.A."/>
            <person name="Johnson M.B."/>
            <person name="Starkenburg S.R."/>
            <person name="Johnson S.L."/>
        </authorList>
    </citation>
    <scope>NUCLEOTIDE SEQUENCE [LARGE SCALE GENOMIC DNA]</scope>
</reference>
<evidence type="ECO:0000256" key="1">
    <source>
        <dbReference type="SAM" id="MobiDB-lite"/>
    </source>
</evidence>
<feature type="compositionally biased region" description="Gly residues" evidence="1">
    <location>
        <begin position="291"/>
        <end position="310"/>
    </location>
</feature>
<reference evidence="3" key="2">
    <citation type="submission" date="2025-08" db="UniProtKB">
        <authorList>
            <consortium name="RefSeq"/>
        </authorList>
    </citation>
    <scope>IDENTIFICATION</scope>
    <source>
        <tissue evidence="3">Young leaves</tissue>
    </source>
</reference>
<feature type="region of interest" description="Disordered" evidence="1">
    <location>
        <begin position="264"/>
        <end position="353"/>
    </location>
</feature>
<keyword evidence="2" id="KW-1185">Reference proteome</keyword>
<dbReference type="AlphaFoldDB" id="A0A8B8L4J0"/>
<dbReference type="OrthoDB" id="1729427at2759"/>
<feature type="compositionally biased region" description="Low complexity" evidence="1">
    <location>
        <begin position="311"/>
        <end position="331"/>
    </location>
</feature>
<sequence length="353" mass="38837">MKGLRKVEFEEVPVAGDNTVGKGGVDEVISREITLLLLHFPSSILFLLLTVMTDNKSSFHPALAVSNIRNHISITLELENVQYSTWAKLFKITTSSHKVLHHIIPPDNGNEKVPVTEDEKELWLTLDATVLSWLYATISNDLLHTIIELDAKAIDAWNRLRDIFQDNKHSRAVTLEAEFSNTKMENFSNASAYCQRLKSLADQLKNVGAPVSESCLVIQLVSGLTSAYRGFGTLIRQSDPLPQFYQARSMLTLEEAILAKEAATGSESAMLHHQQHRGKPSGYRKNSGKKSGAGGRGFDGGKSGRAGDGSGSPQQSGGSPQQQPQWGSSPWPNYPSWGWMPQWAPPCPYPNQG</sequence>
<dbReference type="Pfam" id="PF14223">
    <property type="entry name" value="Retrotran_gag_2"/>
    <property type="match status" value="1"/>
</dbReference>
<accession>A0A8B8L4J0</accession>
<feature type="compositionally biased region" description="Pro residues" evidence="1">
    <location>
        <begin position="343"/>
        <end position="353"/>
    </location>
</feature>
<dbReference type="Proteomes" id="UP000694853">
    <property type="component" value="Unplaced"/>
</dbReference>
<dbReference type="GeneID" id="113862194"/>
<name>A0A8B8L4J0_ABRPR</name>
<organism evidence="2 3">
    <name type="scientific">Abrus precatorius</name>
    <name type="common">Indian licorice</name>
    <name type="synonym">Glycine abrus</name>
    <dbReference type="NCBI Taxonomy" id="3816"/>
    <lineage>
        <taxon>Eukaryota</taxon>
        <taxon>Viridiplantae</taxon>
        <taxon>Streptophyta</taxon>
        <taxon>Embryophyta</taxon>
        <taxon>Tracheophyta</taxon>
        <taxon>Spermatophyta</taxon>
        <taxon>Magnoliopsida</taxon>
        <taxon>eudicotyledons</taxon>
        <taxon>Gunneridae</taxon>
        <taxon>Pentapetalae</taxon>
        <taxon>rosids</taxon>
        <taxon>fabids</taxon>
        <taxon>Fabales</taxon>
        <taxon>Fabaceae</taxon>
        <taxon>Papilionoideae</taxon>
        <taxon>50 kb inversion clade</taxon>
        <taxon>NPAAA clade</taxon>
        <taxon>indigoferoid/millettioid clade</taxon>
        <taxon>Abreae</taxon>
        <taxon>Abrus</taxon>
    </lineage>
</organism>
<evidence type="ECO:0000313" key="2">
    <source>
        <dbReference type="Proteomes" id="UP000694853"/>
    </source>
</evidence>
<gene>
    <name evidence="3" type="primary">LOC113862194</name>
</gene>